<keyword evidence="1" id="KW-0732">Signal</keyword>
<evidence type="ECO:0000313" key="2">
    <source>
        <dbReference type="EMBL" id="KRG72174.1"/>
    </source>
</evidence>
<organism evidence="2 3">
    <name type="scientific">Stenotrophomonas terrae</name>
    <dbReference type="NCBI Taxonomy" id="405446"/>
    <lineage>
        <taxon>Bacteria</taxon>
        <taxon>Pseudomonadati</taxon>
        <taxon>Pseudomonadota</taxon>
        <taxon>Gammaproteobacteria</taxon>
        <taxon>Lysobacterales</taxon>
        <taxon>Lysobacteraceae</taxon>
        <taxon>Stenotrophomonas</taxon>
    </lineage>
</organism>
<evidence type="ECO:0000256" key="1">
    <source>
        <dbReference type="SAM" id="SignalP"/>
    </source>
</evidence>
<evidence type="ECO:0000313" key="3">
    <source>
        <dbReference type="Proteomes" id="UP000051863"/>
    </source>
</evidence>
<accession>A0A0R0D124</accession>
<sequence>MKKLLIIALAALLAACSQGLSGTWSDSMGMVSYTFASDGKVTVEMLGKSQQTKYRLEGDMLKVEVPDSNGEALEFTLNEDGSLQGPMGVRLQKQEK</sequence>
<proteinExistence type="predicted"/>
<dbReference type="Proteomes" id="UP000051863">
    <property type="component" value="Unassembled WGS sequence"/>
</dbReference>
<feature type="chain" id="PRO_5006395001" evidence="1">
    <location>
        <begin position="22"/>
        <end position="96"/>
    </location>
</feature>
<dbReference type="OrthoDB" id="6039271at2"/>
<dbReference type="PATRIC" id="fig|405446.3.peg.3013"/>
<keyword evidence="3" id="KW-1185">Reference proteome</keyword>
<comment type="caution">
    <text evidence="2">The sequence shown here is derived from an EMBL/GenBank/DDBJ whole genome shotgun (WGS) entry which is preliminary data.</text>
</comment>
<reference evidence="2 3" key="1">
    <citation type="submission" date="2015-05" db="EMBL/GenBank/DDBJ databases">
        <title>Genome sequencing and analysis of members of genus Stenotrophomonas.</title>
        <authorList>
            <person name="Patil P.P."/>
            <person name="Midha S."/>
            <person name="Patil P.B."/>
        </authorList>
    </citation>
    <scope>NUCLEOTIDE SEQUENCE [LARGE SCALE GENOMIC DNA]</scope>
    <source>
        <strain evidence="2 3">DSM 18941</strain>
    </source>
</reference>
<dbReference type="RefSeq" id="WP_057626539.1">
    <property type="nucleotide sequence ID" value="NZ_LDJJ01000006.1"/>
</dbReference>
<gene>
    <name evidence="2" type="ORF">ABB27_01910</name>
</gene>
<protein>
    <submittedName>
        <fullName evidence="2">Uncharacterized protein</fullName>
    </submittedName>
</protein>
<feature type="signal peptide" evidence="1">
    <location>
        <begin position="1"/>
        <end position="21"/>
    </location>
</feature>
<dbReference type="EMBL" id="LDJJ01000006">
    <property type="protein sequence ID" value="KRG72174.1"/>
    <property type="molecule type" value="Genomic_DNA"/>
</dbReference>
<name>A0A0R0D124_9GAMM</name>
<dbReference type="AlphaFoldDB" id="A0A0R0D124"/>
<dbReference type="PROSITE" id="PS51257">
    <property type="entry name" value="PROKAR_LIPOPROTEIN"/>
    <property type="match status" value="1"/>
</dbReference>